<protein>
    <submittedName>
        <fullName evidence="7">Metabotropic glutamate receptor 4</fullName>
    </submittedName>
</protein>
<comment type="caution">
    <text evidence="7">The sequence shown here is derived from an EMBL/GenBank/DDBJ whole genome shotgun (WGS) entry which is preliminary data.</text>
</comment>
<dbReference type="AlphaFoldDB" id="A0A8X6SR75"/>
<dbReference type="InterPro" id="IPR028082">
    <property type="entry name" value="Peripla_BP_I"/>
</dbReference>
<dbReference type="GO" id="GO:0016020">
    <property type="term" value="C:membrane"/>
    <property type="evidence" value="ECO:0007669"/>
    <property type="project" value="UniProtKB-SubCell"/>
</dbReference>
<keyword evidence="7" id="KW-0675">Receptor</keyword>
<keyword evidence="4" id="KW-0472">Membrane</keyword>
<dbReference type="Proteomes" id="UP000887159">
    <property type="component" value="Unassembled WGS sequence"/>
</dbReference>
<name>A0A8X6SR75_TRICX</name>
<keyword evidence="8" id="KW-1185">Reference proteome</keyword>
<proteinExistence type="predicted"/>
<evidence type="ECO:0000256" key="4">
    <source>
        <dbReference type="ARBA" id="ARBA00023136"/>
    </source>
</evidence>
<evidence type="ECO:0000256" key="1">
    <source>
        <dbReference type="ARBA" id="ARBA00004370"/>
    </source>
</evidence>
<keyword evidence="5" id="KW-0325">Glycoprotein</keyword>
<dbReference type="InterPro" id="IPR001828">
    <property type="entry name" value="ANF_lig-bd_rcpt"/>
</dbReference>
<evidence type="ECO:0000313" key="7">
    <source>
        <dbReference type="EMBL" id="GFY18071.1"/>
    </source>
</evidence>
<evidence type="ECO:0000256" key="5">
    <source>
        <dbReference type="ARBA" id="ARBA00023180"/>
    </source>
</evidence>
<evidence type="ECO:0000256" key="2">
    <source>
        <dbReference type="ARBA" id="ARBA00022692"/>
    </source>
</evidence>
<gene>
    <name evidence="7" type="primary">Grm4</name>
    <name evidence="7" type="ORF">TNCV_3385621</name>
</gene>
<accession>A0A8X6SR75</accession>
<sequence length="204" mass="23000">MASQSSLPPTSLAAVIIGSQIKIDGINVKISFWITSSLSIVIHDRIKYIVKFITPPVAGFKDYFKTLNVKTNKRNPWFAEYWEQTFSCKLPDTKQTPWNKFDKERNGNEELSTAEGLEIQEIIKHASDSVMAFAFAIKAMHANLCDGKPGICDAMKPLNRTMLLKYLKNVSFKVSLQTTGKATTVEIKEEKFRDTSIPEDSMTI</sequence>
<evidence type="ECO:0000313" key="8">
    <source>
        <dbReference type="Proteomes" id="UP000887159"/>
    </source>
</evidence>
<comment type="subcellular location">
    <subcellularLocation>
        <location evidence="1">Membrane</location>
    </subcellularLocation>
</comment>
<evidence type="ECO:0000256" key="3">
    <source>
        <dbReference type="ARBA" id="ARBA00022989"/>
    </source>
</evidence>
<keyword evidence="3" id="KW-1133">Transmembrane helix</keyword>
<dbReference type="InterPro" id="IPR050726">
    <property type="entry name" value="mGluR"/>
</dbReference>
<dbReference type="PANTHER" id="PTHR24060">
    <property type="entry name" value="METABOTROPIC GLUTAMATE RECEPTOR"/>
    <property type="match status" value="1"/>
</dbReference>
<dbReference type="Pfam" id="PF01094">
    <property type="entry name" value="ANF_receptor"/>
    <property type="match status" value="1"/>
</dbReference>
<dbReference type="SUPFAM" id="SSF53822">
    <property type="entry name" value="Periplasmic binding protein-like I"/>
    <property type="match status" value="1"/>
</dbReference>
<evidence type="ECO:0000259" key="6">
    <source>
        <dbReference type="Pfam" id="PF01094"/>
    </source>
</evidence>
<organism evidence="7 8">
    <name type="scientific">Trichonephila clavipes</name>
    <name type="common">Golden silk orbweaver</name>
    <name type="synonym">Nephila clavipes</name>
    <dbReference type="NCBI Taxonomy" id="2585209"/>
    <lineage>
        <taxon>Eukaryota</taxon>
        <taxon>Metazoa</taxon>
        <taxon>Ecdysozoa</taxon>
        <taxon>Arthropoda</taxon>
        <taxon>Chelicerata</taxon>
        <taxon>Arachnida</taxon>
        <taxon>Araneae</taxon>
        <taxon>Araneomorphae</taxon>
        <taxon>Entelegynae</taxon>
        <taxon>Araneoidea</taxon>
        <taxon>Nephilidae</taxon>
        <taxon>Trichonephila</taxon>
    </lineage>
</organism>
<feature type="domain" description="Receptor ligand binding region" evidence="6">
    <location>
        <begin position="50"/>
        <end position="173"/>
    </location>
</feature>
<keyword evidence="2" id="KW-0812">Transmembrane</keyword>
<dbReference type="Gene3D" id="3.40.50.2300">
    <property type="match status" value="1"/>
</dbReference>
<reference evidence="7" key="1">
    <citation type="submission" date="2020-08" db="EMBL/GenBank/DDBJ databases">
        <title>Multicomponent nature underlies the extraordinary mechanical properties of spider dragline silk.</title>
        <authorList>
            <person name="Kono N."/>
            <person name="Nakamura H."/>
            <person name="Mori M."/>
            <person name="Yoshida Y."/>
            <person name="Ohtoshi R."/>
            <person name="Malay A.D."/>
            <person name="Moran D.A.P."/>
            <person name="Tomita M."/>
            <person name="Numata K."/>
            <person name="Arakawa K."/>
        </authorList>
    </citation>
    <scope>NUCLEOTIDE SEQUENCE</scope>
</reference>
<dbReference type="EMBL" id="BMAU01021347">
    <property type="protein sequence ID" value="GFY18071.1"/>
    <property type="molecule type" value="Genomic_DNA"/>
</dbReference>